<name>A0ACD0WI15_CLALS</name>
<keyword evidence="2" id="KW-1185">Reference proteome</keyword>
<organism evidence="1 2">
    <name type="scientific">Clavispora lusitaniae</name>
    <name type="common">Candida lusitaniae</name>
    <dbReference type="NCBI Taxonomy" id="36911"/>
    <lineage>
        <taxon>Eukaryota</taxon>
        <taxon>Fungi</taxon>
        <taxon>Dikarya</taxon>
        <taxon>Ascomycota</taxon>
        <taxon>Saccharomycotina</taxon>
        <taxon>Pichiomycetes</taxon>
        <taxon>Metschnikowiaceae</taxon>
        <taxon>Clavispora</taxon>
    </lineage>
</organism>
<evidence type="ECO:0000313" key="1">
    <source>
        <dbReference type="EMBL" id="QFZ27026.1"/>
    </source>
</evidence>
<proteinExistence type="predicted"/>
<dbReference type="EMBL" id="CP038485">
    <property type="protein sequence ID" value="QFZ27026.1"/>
    <property type="molecule type" value="Genomic_DNA"/>
</dbReference>
<gene>
    <name evidence="1" type="ORF">EJF14_20948</name>
</gene>
<dbReference type="Proteomes" id="UP000326582">
    <property type="component" value="Chromosome 2"/>
</dbReference>
<reference evidence="2" key="1">
    <citation type="journal article" date="2019" name="MBio">
        <title>Comparative genomics for the elucidation of multidrug resistance (MDR) in Candida lusitaniae.</title>
        <authorList>
            <person name="Kannan A."/>
            <person name="Asner S.A."/>
            <person name="Trachsel E."/>
            <person name="Kelly S."/>
            <person name="Parker J."/>
            <person name="Sanglard D."/>
        </authorList>
    </citation>
    <scope>NUCLEOTIDE SEQUENCE [LARGE SCALE GENOMIC DNA]</scope>
    <source>
        <strain evidence="2">P1</strain>
    </source>
</reference>
<accession>A0ACD0WI15</accession>
<protein>
    <submittedName>
        <fullName evidence="1">DNA repair and recombination protein</fullName>
    </submittedName>
</protein>
<evidence type="ECO:0000313" key="2">
    <source>
        <dbReference type="Proteomes" id="UP000326582"/>
    </source>
</evidence>
<sequence>MYCFVCLYFIFHQCDLLRLMYKNAQFKPPRLIRKTPPEESLFVPESERPARRLGSTRRLETRSRDTENNETQEHRERKESGDAQIDNSGDAEANAKVNSTPISGPGLADPPTQLPSSTVKRRVSNNANGSSSGPLHTRTHIHNPLSHQHDSELPGSAKRAKMSPRYYTVQWRKRSNRKHKPWEGDGVMVVSDSGSVLKIENKGTYRIVGRSQSTDTDGILRFGTYEAEVDCETSKEELVQQKDEKPALSSSPLRDCAPMKKHSPRIAGPISTPSPTPKVDAVVESAAPSLVLPAPKIPNANDVSVDPLLTKHLKPHQRDGVSFVYSCLLGIHQPNYFGALLADEMGLGKTLMTITVIWTLLKQSPFPGQKKVASKVLICCPVSLIDNWRREFTKWLGTYRIGVLCLNNKQVSPAKDKDDIVNFGKNNVYQVLIMSYEKTLSCSKELDALNLDILVCDEGHRLKSGSNRVFKVLSALSVEKRLLLTGTPIQNDLNEFYTIINFINPGILGTQSEFQKNYLRPILRARDVNCHDLGIIREGKDKSAELIQLTKSFILRRTKDIISNCLTRKTDVIIFCAPTKVQKSLFEAVSKSSKFNSVMRSETKDVLSMILMFRKICNSPSLLHNDPLFASFLHDTELSSSPLSSRTTGSKVNVLVPLLLEFRTVGEKVVLVSNYAQTLDFLETVLSKLNLQYCRLDGSTPAKVRDKLVLDFNKCPTHKIFLLSAKAGGVGLNLVGASRLILFDNDWNPSVDLQAMARVHRYGQTKPVFIYRLFTTGAIDEKIFQRQLMKNNLSDMFLDEKSSSASNIFDFEDLKDLFTIADTNCNTHDLIECDCEGTGEDIDLTQAEPKDTQEDEELPSSGWMSALEFKELDGTTAAKRQVMRTALSNYRHFDPSVCAESIDTGDDILNKLIVKTKQEKTITYVFTHVSSGEMSGELDLLKGELINSKEPTETVTEGSSNAT</sequence>